<dbReference type="PANTHER" id="PTHR12677:SF59">
    <property type="entry name" value="GOLGI APPARATUS MEMBRANE PROTEIN TVP38-RELATED"/>
    <property type="match status" value="1"/>
</dbReference>
<evidence type="ECO:0000313" key="9">
    <source>
        <dbReference type="Proteomes" id="UP000316798"/>
    </source>
</evidence>
<protein>
    <recommendedName>
        <fullName evidence="6">TVP38/TMEM64 family membrane protein</fullName>
    </recommendedName>
</protein>
<dbReference type="InterPro" id="IPR015414">
    <property type="entry name" value="TMEM64"/>
</dbReference>
<dbReference type="KEGG" id="rhf:EUB48_03275"/>
<comment type="similarity">
    <text evidence="6">Belongs to the TVP38/TMEM64 family.</text>
</comment>
<feature type="transmembrane region" description="Helical" evidence="6">
    <location>
        <begin position="295"/>
        <end position="314"/>
    </location>
</feature>
<dbReference type="InterPro" id="IPR032816">
    <property type="entry name" value="VTT_dom"/>
</dbReference>
<feature type="transmembrane region" description="Helical" evidence="6">
    <location>
        <begin position="244"/>
        <end position="267"/>
    </location>
</feature>
<keyword evidence="4 6" id="KW-1133">Transmembrane helix</keyword>
<keyword evidence="2 6" id="KW-1003">Cell membrane</keyword>
<gene>
    <name evidence="8" type="ORF">EUB48_03275</name>
</gene>
<feature type="transmembrane region" description="Helical" evidence="6">
    <location>
        <begin position="182"/>
        <end position="207"/>
    </location>
</feature>
<proteinExistence type="inferred from homology"/>
<dbReference type="Proteomes" id="UP000316798">
    <property type="component" value="Chromosome"/>
</dbReference>
<evidence type="ECO:0000256" key="2">
    <source>
        <dbReference type="ARBA" id="ARBA00022475"/>
    </source>
</evidence>
<organism evidence="8 9">
    <name type="scientific">Rhodoferax sediminis</name>
    <dbReference type="NCBI Taxonomy" id="2509614"/>
    <lineage>
        <taxon>Bacteria</taxon>
        <taxon>Pseudomonadati</taxon>
        <taxon>Pseudomonadota</taxon>
        <taxon>Betaproteobacteria</taxon>
        <taxon>Burkholderiales</taxon>
        <taxon>Comamonadaceae</taxon>
        <taxon>Rhodoferax</taxon>
    </lineage>
</organism>
<dbReference type="EMBL" id="CP035503">
    <property type="protein sequence ID" value="QDL36428.1"/>
    <property type="molecule type" value="Genomic_DNA"/>
</dbReference>
<dbReference type="AlphaFoldDB" id="A0A515D7Q7"/>
<name>A0A515D7Q7_9BURK</name>
<keyword evidence="3 6" id="KW-0812">Transmembrane</keyword>
<dbReference type="GO" id="GO:0005886">
    <property type="term" value="C:plasma membrane"/>
    <property type="evidence" value="ECO:0007669"/>
    <property type="project" value="UniProtKB-SubCell"/>
</dbReference>
<evidence type="ECO:0000256" key="1">
    <source>
        <dbReference type="ARBA" id="ARBA00004651"/>
    </source>
</evidence>
<evidence type="ECO:0000259" key="7">
    <source>
        <dbReference type="Pfam" id="PF09335"/>
    </source>
</evidence>
<evidence type="ECO:0000256" key="3">
    <source>
        <dbReference type="ARBA" id="ARBA00022692"/>
    </source>
</evidence>
<feature type="transmembrane region" description="Helical" evidence="6">
    <location>
        <begin position="105"/>
        <end position="129"/>
    </location>
</feature>
<reference evidence="8 9" key="1">
    <citation type="submission" date="2019-01" db="EMBL/GenBank/DDBJ databases">
        <title>Genomic insights into a novel species Rhodoferax sp.</title>
        <authorList>
            <person name="Jin L."/>
        </authorList>
    </citation>
    <scope>NUCLEOTIDE SEQUENCE [LARGE SCALE GENOMIC DNA]</scope>
    <source>
        <strain evidence="8 9">CHu59-6-5</strain>
    </source>
</reference>
<keyword evidence="5 6" id="KW-0472">Membrane</keyword>
<evidence type="ECO:0000256" key="4">
    <source>
        <dbReference type="ARBA" id="ARBA00022989"/>
    </source>
</evidence>
<evidence type="ECO:0000256" key="5">
    <source>
        <dbReference type="ARBA" id="ARBA00023136"/>
    </source>
</evidence>
<accession>A0A515D7Q7</accession>
<comment type="subcellular location">
    <subcellularLocation>
        <location evidence="1 6">Cell membrane</location>
        <topology evidence="1 6">Multi-pass membrane protein</topology>
    </subcellularLocation>
</comment>
<keyword evidence="9" id="KW-1185">Reference proteome</keyword>
<feature type="domain" description="VTT" evidence="7">
    <location>
        <begin position="170"/>
        <end position="287"/>
    </location>
</feature>
<comment type="caution">
    <text evidence="6">Lacks conserved residue(s) required for the propagation of feature annotation.</text>
</comment>
<dbReference type="PANTHER" id="PTHR12677">
    <property type="entry name" value="GOLGI APPARATUS MEMBRANE PROTEIN TVP38-RELATED"/>
    <property type="match status" value="1"/>
</dbReference>
<sequence>MERVGTARRCADDLPVQLHESSSGRSWRQGQPRALPNPRAIVARRWLRTFAASIASGRLSVHASWSHCASSISRVQSPALEFVERLLMKTSDEVRPVASASQGRWRAAAALGLFIVIVTAVAGAAWWMALDFGSNFTSDMRSAAATIRGWGRWGVFGSIGLMVIHSFVPFPAEILACANGLVYGPILGAVITWVGAMLGAVAAYGLARRFGKPFVKRLLTRHQSDELTRWAGRQGAGAMLMARLLPIVAFNLINYAAALAGIGWWTFLWTTGLGILPMTVLTAVFGDRVLTVSPWIWTAVGAAVLMAAWVTHVARRRRNA</sequence>
<evidence type="ECO:0000313" key="8">
    <source>
        <dbReference type="EMBL" id="QDL36428.1"/>
    </source>
</evidence>
<dbReference type="Pfam" id="PF09335">
    <property type="entry name" value="VTT_dom"/>
    <property type="match status" value="1"/>
</dbReference>
<evidence type="ECO:0000256" key="6">
    <source>
        <dbReference type="RuleBase" id="RU366058"/>
    </source>
</evidence>
<dbReference type="OrthoDB" id="9779114at2"/>